<accession>A0AA38NWR1</accession>
<dbReference type="Proteomes" id="UP001163846">
    <property type="component" value="Unassembled WGS sequence"/>
</dbReference>
<dbReference type="Pfam" id="PF14040">
    <property type="entry name" value="DNase_NucA_NucB"/>
    <property type="match status" value="1"/>
</dbReference>
<evidence type="ECO:0000313" key="3">
    <source>
        <dbReference type="EMBL" id="KAJ3832044.1"/>
    </source>
</evidence>
<dbReference type="AlphaFoldDB" id="A0AA38NWR1"/>
<feature type="compositionally biased region" description="Low complexity" evidence="1">
    <location>
        <begin position="26"/>
        <end position="40"/>
    </location>
</feature>
<dbReference type="EMBL" id="MU807103">
    <property type="protein sequence ID" value="KAJ3832044.1"/>
    <property type="molecule type" value="Genomic_DNA"/>
</dbReference>
<feature type="domain" description="Deoxyribonuclease NucA/NucB" evidence="2">
    <location>
        <begin position="6"/>
        <end position="89"/>
    </location>
</feature>
<evidence type="ECO:0000256" key="1">
    <source>
        <dbReference type="SAM" id="MobiDB-lite"/>
    </source>
</evidence>
<sequence length="138" mass="14916">MGLPAVLTYDPSGAPTRRRQSTGQYQSQRELLQLTTQELSGATGTTGQLDRDEYPPAIASQGGSGALVSYIEAGDNRRAGALMGQQFNNYRTDPQPDGHAPLQPGDGFRYAVIHENMFGVEYIGDGIDEDQLEEPPTT</sequence>
<evidence type="ECO:0000313" key="4">
    <source>
        <dbReference type="Proteomes" id="UP001163846"/>
    </source>
</evidence>
<evidence type="ECO:0000259" key="2">
    <source>
        <dbReference type="Pfam" id="PF14040"/>
    </source>
</evidence>
<organism evidence="3 4">
    <name type="scientific">Lentinula raphanica</name>
    <dbReference type="NCBI Taxonomy" id="153919"/>
    <lineage>
        <taxon>Eukaryota</taxon>
        <taxon>Fungi</taxon>
        <taxon>Dikarya</taxon>
        <taxon>Basidiomycota</taxon>
        <taxon>Agaricomycotina</taxon>
        <taxon>Agaricomycetes</taxon>
        <taxon>Agaricomycetidae</taxon>
        <taxon>Agaricales</taxon>
        <taxon>Marasmiineae</taxon>
        <taxon>Omphalotaceae</taxon>
        <taxon>Lentinula</taxon>
    </lineage>
</organism>
<reference evidence="3" key="1">
    <citation type="submission" date="2022-08" db="EMBL/GenBank/DDBJ databases">
        <authorList>
            <consortium name="DOE Joint Genome Institute"/>
            <person name="Min B."/>
            <person name="Riley R."/>
            <person name="Sierra-Patev S."/>
            <person name="Naranjo-Ortiz M."/>
            <person name="Looney B."/>
            <person name="Konkel Z."/>
            <person name="Slot J.C."/>
            <person name="Sakamoto Y."/>
            <person name="Steenwyk J.L."/>
            <person name="Rokas A."/>
            <person name="Carro J."/>
            <person name="Camarero S."/>
            <person name="Ferreira P."/>
            <person name="Molpeceres G."/>
            <person name="Ruiz-Duenas F.J."/>
            <person name="Serrano A."/>
            <person name="Henrissat B."/>
            <person name="Drula E."/>
            <person name="Hughes K.W."/>
            <person name="Mata J.L."/>
            <person name="Ishikawa N.K."/>
            <person name="Vargas-Isla R."/>
            <person name="Ushijima S."/>
            <person name="Smith C.A."/>
            <person name="Ahrendt S."/>
            <person name="Andreopoulos W."/>
            <person name="He G."/>
            <person name="Labutti K."/>
            <person name="Lipzen A."/>
            <person name="Ng V."/>
            <person name="Sandor L."/>
            <person name="Barry K."/>
            <person name="Martinez A.T."/>
            <person name="Xiao Y."/>
            <person name="Gibbons J.G."/>
            <person name="Terashima K."/>
            <person name="Hibbett D.S."/>
            <person name="Grigoriev I.V."/>
        </authorList>
    </citation>
    <scope>NUCLEOTIDE SEQUENCE</scope>
    <source>
        <strain evidence="3">TFB9207</strain>
    </source>
</reference>
<feature type="region of interest" description="Disordered" evidence="1">
    <location>
        <begin position="87"/>
        <end position="106"/>
    </location>
</feature>
<feature type="region of interest" description="Disordered" evidence="1">
    <location>
        <begin position="1"/>
        <end position="62"/>
    </location>
</feature>
<protein>
    <recommendedName>
        <fullName evidence="2">Deoxyribonuclease NucA/NucB domain-containing protein</fullName>
    </recommendedName>
</protein>
<comment type="caution">
    <text evidence="3">The sequence shown here is derived from an EMBL/GenBank/DDBJ whole genome shotgun (WGS) entry which is preliminary data.</text>
</comment>
<name>A0AA38NWR1_9AGAR</name>
<proteinExistence type="predicted"/>
<dbReference type="InterPro" id="IPR029476">
    <property type="entry name" value="DNase_NucA_NucB"/>
</dbReference>
<keyword evidence="4" id="KW-1185">Reference proteome</keyword>
<gene>
    <name evidence="3" type="ORF">F5878DRAFT_635666</name>
</gene>